<name>A0AAW1QI89_9CHLO</name>
<dbReference type="InterPro" id="IPR010756">
    <property type="entry name" value="Tls1-like"/>
</dbReference>
<dbReference type="GO" id="GO:0000398">
    <property type="term" value="P:mRNA splicing, via spliceosome"/>
    <property type="evidence" value="ECO:0007669"/>
    <property type="project" value="TreeGrafter"/>
</dbReference>
<evidence type="ECO:0000256" key="1">
    <source>
        <dbReference type="ARBA" id="ARBA00004123"/>
    </source>
</evidence>
<feature type="compositionally biased region" description="Polar residues" evidence="4">
    <location>
        <begin position="137"/>
        <end position="148"/>
    </location>
</feature>
<reference evidence="5 6" key="1">
    <citation type="journal article" date="2024" name="Nat. Commun.">
        <title>Phylogenomics reveals the evolutionary origins of lichenization in chlorophyte algae.</title>
        <authorList>
            <person name="Puginier C."/>
            <person name="Libourel C."/>
            <person name="Otte J."/>
            <person name="Skaloud P."/>
            <person name="Haon M."/>
            <person name="Grisel S."/>
            <person name="Petersen M."/>
            <person name="Berrin J.G."/>
            <person name="Delaux P.M."/>
            <person name="Dal Grande F."/>
            <person name="Keller J."/>
        </authorList>
    </citation>
    <scope>NUCLEOTIDE SEQUENCE [LARGE SCALE GENOMIC DNA]</scope>
    <source>
        <strain evidence="5 6">SAG 2145</strain>
    </source>
</reference>
<feature type="compositionally biased region" description="Polar residues" evidence="4">
    <location>
        <begin position="26"/>
        <end position="35"/>
    </location>
</feature>
<evidence type="ECO:0000256" key="3">
    <source>
        <dbReference type="ARBA" id="ARBA00023242"/>
    </source>
</evidence>
<dbReference type="Proteomes" id="UP001438707">
    <property type="component" value="Unassembled WGS sequence"/>
</dbReference>
<dbReference type="AlphaFoldDB" id="A0AAW1QI89"/>
<comment type="subcellular location">
    <subcellularLocation>
        <location evidence="1">Nucleus</location>
    </subcellularLocation>
</comment>
<keyword evidence="3" id="KW-0539">Nucleus</keyword>
<feature type="region of interest" description="Disordered" evidence="4">
    <location>
        <begin position="98"/>
        <end position="148"/>
    </location>
</feature>
<dbReference type="EMBL" id="JALJOS010000040">
    <property type="protein sequence ID" value="KAK9821176.1"/>
    <property type="molecule type" value="Genomic_DNA"/>
</dbReference>
<feature type="compositionally biased region" description="Basic residues" evidence="4">
    <location>
        <begin position="1"/>
        <end position="10"/>
    </location>
</feature>
<evidence type="ECO:0000256" key="4">
    <source>
        <dbReference type="SAM" id="MobiDB-lite"/>
    </source>
</evidence>
<feature type="region of interest" description="Disordered" evidence="4">
    <location>
        <begin position="173"/>
        <end position="245"/>
    </location>
</feature>
<evidence type="ECO:0000256" key="2">
    <source>
        <dbReference type="ARBA" id="ARBA00007643"/>
    </source>
</evidence>
<proteinExistence type="inferred from homology"/>
<evidence type="ECO:0000313" key="6">
    <source>
        <dbReference type="Proteomes" id="UP001438707"/>
    </source>
</evidence>
<organism evidence="5 6">
    <name type="scientific">Apatococcus lobatus</name>
    <dbReference type="NCBI Taxonomy" id="904363"/>
    <lineage>
        <taxon>Eukaryota</taxon>
        <taxon>Viridiplantae</taxon>
        <taxon>Chlorophyta</taxon>
        <taxon>core chlorophytes</taxon>
        <taxon>Trebouxiophyceae</taxon>
        <taxon>Chlorellales</taxon>
        <taxon>Chlorellaceae</taxon>
        <taxon>Apatococcus</taxon>
    </lineage>
</organism>
<feature type="region of interest" description="Disordered" evidence="4">
    <location>
        <begin position="1"/>
        <end position="59"/>
    </location>
</feature>
<keyword evidence="6" id="KW-1185">Reference proteome</keyword>
<evidence type="ECO:0000313" key="5">
    <source>
        <dbReference type="EMBL" id="KAK9821176.1"/>
    </source>
</evidence>
<dbReference type="PANTHER" id="PTHR13486:SF2">
    <property type="entry name" value="SPLICING FACTOR C9ORF78"/>
    <property type="match status" value="1"/>
</dbReference>
<dbReference type="PANTHER" id="PTHR13486">
    <property type="entry name" value="TELOMERE LENGTH AND SILENCING PROTEIN 1 TLS1 FAMILY MEMBER"/>
    <property type="match status" value="1"/>
</dbReference>
<gene>
    <name evidence="5" type="ORF">WJX74_004870</name>
</gene>
<comment type="similarity">
    <text evidence="2">Belongs to the TLS1 family.</text>
</comment>
<accession>A0AAW1QI89</accession>
<comment type="caution">
    <text evidence="5">The sequence shown here is derived from an EMBL/GenBank/DDBJ whole genome shotgun (WGS) entry which is preliminary data.</text>
</comment>
<dbReference type="GO" id="GO:0005681">
    <property type="term" value="C:spliceosomal complex"/>
    <property type="evidence" value="ECO:0007669"/>
    <property type="project" value="TreeGrafter"/>
</dbReference>
<feature type="compositionally biased region" description="Basic residues" evidence="4">
    <location>
        <begin position="234"/>
        <end position="245"/>
    </location>
</feature>
<dbReference type="Pfam" id="PF07052">
    <property type="entry name" value="Hep_59"/>
    <property type="match status" value="1"/>
</dbReference>
<protein>
    <submittedName>
        <fullName evidence="5">Uncharacterized protein</fullName>
    </submittedName>
</protein>
<sequence length="245" mass="27513">MPAKARKLRVRKTDEAEDEVPELSDGISSQLQHTRQLQRSRKRLQGTDTGALAANESKPAFEEAEDLLEDAPGDLLEAYVKEQARPGTDQDPIQEKYIQEQMAKRLGKPGSEQPAAERDPLNDAFNELYHIPEELQHGTSSKQADASSYMTGVVEVQLPMDYKIRNIEETEAAKKQMLGSAHHPGLREPEDDEDAGPSAYPPPVMRGTYPRDFGHQRRPAPATDKPESLVAFHSPRKPKEKRRRT</sequence>